<dbReference type="InterPro" id="IPR012337">
    <property type="entry name" value="RNaseH-like_sf"/>
</dbReference>
<name>A0A3B3R0H2_9TELE</name>
<dbReference type="InterPro" id="IPR008906">
    <property type="entry name" value="HATC_C_dom"/>
</dbReference>
<dbReference type="Pfam" id="PF14291">
    <property type="entry name" value="DUF4371"/>
    <property type="match status" value="1"/>
</dbReference>
<dbReference type="Ensembl" id="ENSPKIT00000023870.1">
    <property type="protein sequence ID" value="ENSPKIP00000011196.1"/>
    <property type="gene ID" value="ENSPKIG00000018822.1"/>
</dbReference>
<dbReference type="PANTHER" id="PTHR45749">
    <property type="match status" value="1"/>
</dbReference>
<protein>
    <recommendedName>
        <fullName evidence="5">DUF4371 domain-containing protein</fullName>
    </recommendedName>
</protein>
<proteinExistence type="predicted"/>
<evidence type="ECO:0000259" key="1">
    <source>
        <dbReference type="Pfam" id="PF05699"/>
    </source>
</evidence>
<evidence type="ECO:0000313" key="3">
    <source>
        <dbReference type="Ensembl" id="ENSPKIP00000011196.1"/>
    </source>
</evidence>
<feature type="domain" description="DUF4371" evidence="2">
    <location>
        <begin position="84"/>
        <end position="224"/>
    </location>
</feature>
<dbReference type="GeneTree" id="ENSGT00940000164001"/>
<dbReference type="InterPro" id="IPR025398">
    <property type="entry name" value="DUF4371"/>
</dbReference>
<dbReference type="AlphaFoldDB" id="A0A3B3R0H2"/>
<dbReference type="SUPFAM" id="SSF53098">
    <property type="entry name" value="Ribonuclease H-like"/>
    <property type="match status" value="1"/>
</dbReference>
<keyword evidence="4" id="KW-1185">Reference proteome</keyword>
<reference evidence="3" key="1">
    <citation type="submission" date="2025-08" db="UniProtKB">
        <authorList>
            <consortium name="Ensembl"/>
        </authorList>
    </citation>
    <scope>IDENTIFICATION</scope>
</reference>
<reference evidence="3" key="2">
    <citation type="submission" date="2025-09" db="UniProtKB">
        <authorList>
            <consortium name="Ensembl"/>
        </authorList>
    </citation>
    <scope>IDENTIFICATION</scope>
</reference>
<evidence type="ECO:0000259" key="2">
    <source>
        <dbReference type="Pfam" id="PF14291"/>
    </source>
</evidence>
<sequence length="621" mass="70363">MRGAPLKKHFPSGADSPFAREGFVDWKHLRQACEKHQMNKPHSISLDKFQGYRANQTAGRGNVLNQMNRDAMDYSFIERNQDHLKVVLDIVLFCAKQDIPLRGHRENEDALNKGNFIELFKFMCKYDPQIQNRLEQLPRNGTLMTPDIQNELLESAASLLLRKIKAEVCETPGTYYALIADEYKDESKRELVAVCVRYVHAGKIKERAIGFMDTSDLSATSVMSGNKGGVHVILKLTFPQALYVHCNSHRLNLVLCAASKVSGHVSTFFDTLNNIHSFMTGSSRHAKFVAAQKELHPGRRCLELERSADTRWSSKSGAVSKVLTLLDVILEVLAEYAESSGQSKVEAQSLLQQIQTKKFLFLLVTFGKLFQTSDFATQGLQSPTLSVPECIDLIEGLKESFARFRDNSVCDFEQVMKLTEELMQKNEITSWDITSGTRVRKIPARLAGSVVTTSLGKATSVRNDDDLRHIWNDILDRQLTELDNRFQEDQYGIMRAAATFLPQSKTFARILLFIDQLRRKVANSLEFPSLMEVLDICAPDIFPNLNKLLKVIITLPMTSCSVERLFSTAGRIKMDLRVSMSTTRLNNLCLLSFEKELCDSLDYDEIISVFNTKPRRLRLVL</sequence>
<dbReference type="PANTHER" id="PTHR45749:SF37">
    <property type="entry name" value="OS05G0311600 PROTEIN"/>
    <property type="match status" value="1"/>
</dbReference>
<dbReference type="Pfam" id="PF05699">
    <property type="entry name" value="Dimer_Tnp_hAT"/>
    <property type="match status" value="1"/>
</dbReference>
<evidence type="ECO:0000313" key="4">
    <source>
        <dbReference type="Proteomes" id="UP000261540"/>
    </source>
</evidence>
<feature type="domain" description="HAT C-terminal dimerisation" evidence="1">
    <location>
        <begin position="540"/>
        <end position="595"/>
    </location>
</feature>
<accession>A0A3B3R0H2</accession>
<dbReference type="Proteomes" id="UP000261540">
    <property type="component" value="Unplaced"/>
</dbReference>
<dbReference type="STRING" id="1676925.ENSPKIP00000011196"/>
<evidence type="ECO:0008006" key="5">
    <source>
        <dbReference type="Google" id="ProtNLM"/>
    </source>
</evidence>
<organism evidence="3 4">
    <name type="scientific">Paramormyrops kingsleyae</name>
    <dbReference type="NCBI Taxonomy" id="1676925"/>
    <lineage>
        <taxon>Eukaryota</taxon>
        <taxon>Metazoa</taxon>
        <taxon>Chordata</taxon>
        <taxon>Craniata</taxon>
        <taxon>Vertebrata</taxon>
        <taxon>Euteleostomi</taxon>
        <taxon>Actinopterygii</taxon>
        <taxon>Neopterygii</taxon>
        <taxon>Teleostei</taxon>
        <taxon>Osteoglossocephala</taxon>
        <taxon>Osteoglossomorpha</taxon>
        <taxon>Osteoglossiformes</taxon>
        <taxon>Mormyridae</taxon>
        <taxon>Paramormyrops</taxon>
    </lineage>
</organism>
<dbReference type="GO" id="GO:0046983">
    <property type="term" value="F:protein dimerization activity"/>
    <property type="evidence" value="ECO:0007669"/>
    <property type="project" value="InterPro"/>
</dbReference>